<proteinExistence type="predicted"/>
<evidence type="ECO:0000313" key="1">
    <source>
        <dbReference type="EMBL" id="CEK82044.1"/>
    </source>
</evidence>
<name>A0A0B7AQ63_9EUPU</name>
<protein>
    <submittedName>
        <fullName evidence="2">Uncharacterized protein</fullName>
    </submittedName>
</protein>
<organism evidence="2">
    <name type="scientific">Arion vulgaris</name>
    <dbReference type="NCBI Taxonomy" id="1028688"/>
    <lineage>
        <taxon>Eukaryota</taxon>
        <taxon>Metazoa</taxon>
        <taxon>Spiralia</taxon>
        <taxon>Lophotrochozoa</taxon>
        <taxon>Mollusca</taxon>
        <taxon>Gastropoda</taxon>
        <taxon>Heterobranchia</taxon>
        <taxon>Euthyneura</taxon>
        <taxon>Panpulmonata</taxon>
        <taxon>Eupulmonata</taxon>
        <taxon>Stylommatophora</taxon>
        <taxon>Helicina</taxon>
        <taxon>Arionoidea</taxon>
        <taxon>Arionidae</taxon>
        <taxon>Arion</taxon>
    </lineage>
</organism>
<sequence length="50" mass="5727">MTPSRRDLFNINVRQLKDLSRFSHWRVGVTKTQLSIRVDTPTPDLASGSQ</sequence>
<dbReference type="EMBL" id="HACG01035179">
    <property type="protein sequence ID" value="CEK82044.1"/>
    <property type="molecule type" value="Transcribed_RNA"/>
</dbReference>
<evidence type="ECO:0000313" key="2">
    <source>
        <dbReference type="EMBL" id="CEK82045.1"/>
    </source>
</evidence>
<dbReference type="AlphaFoldDB" id="A0A0B7AQ63"/>
<dbReference type="EMBL" id="HACG01035180">
    <property type="protein sequence ID" value="CEK82045.1"/>
    <property type="molecule type" value="Transcribed_RNA"/>
</dbReference>
<gene>
    <name evidence="2" type="primary">ORF129358</name>
    <name evidence="1" type="synonym">ORF129345</name>
</gene>
<reference evidence="2" key="1">
    <citation type="submission" date="2014-12" db="EMBL/GenBank/DDBJ databases">
        <title>Insight into the proteome of Arion vulgaris.</title>
        <authorList>
            <person name="Aradska J."/>
            <person name="Bulat T."/>
            <person name="Smidak R."/>
            <person name="Sarate P."/>
            <person name="Gangsoo J."/>
            <person name="Sialana F."/>
            <person name="Bilban M."/>
            <person name="Lubec G."/>
        </authorList>
    </citation>
    <scope>NUCLEOTIDE SEQUENCE</scope>
    <source>
        <tissue evidence="2">Skin</tissue>
    </source>
</reference>
<accession>A0A0B7AQ63</accession>